<feature type="chain" id="PRO_5035182678" evidence="2">
    <location>
        <begin position="19"/>
        <end position="194"/>
    </location>
</feature>
<evidence type="ECO:0000313" key="3">
    <source>
        <dbReference type="EMBL" id="GHB94163.1"/>
    </source>
</evidence>
<dbReference type="AlphaFoldDB" id="A0A8J3GCH1"/>
<reference evidence="3" key="1">
    <citation type="journal article" date="2014" name="Int. J. Syst. Evol. Microbiol.">
        <title>Complete genome sequence of Corynebacterium casei LMG S-19264T (=DSM 44701T), isolated from a smear-ripened cheese.</title>
        <authorList>
            <consortium name="US DOE Joint Genome Institute (JGI-PGF)"/>
            <person name="Walter F."/>
            <person name="Albersmeier A."/>
            <person name="Kalinowski J."/>
            <person name="Ruckert C."/>
        </authorList>
    </citation>
    <scope>NUCLEOTIDE SEQUENCE</scope>
    <source>
        <strain evidence="3">KCTC 12870</strain>
    </source>
</reference>
<protein>
    <submittedName>
        <fullName evidence="3">Uncharacterized protein</fullName>
    </submittedName>
</protein>
<dbReference type="PROSITE" id="PS51257">
    <property type="entry name" value="PROKAR_LIPOPROTEIN"/>
    <property type="match status" value="1"/>
</dbReference>
<keyword evidence="2" id="KW-0732">Signal</keyword>
<dbReference type="Proteomes" id="UP000642829">
    <property type="component" value="Unassembled WGS sequence"/>
</dbReference>
<reference evidence="3" key="2">
    <citation type="submission" date="2020-09" db="EMBL/GenBank/DDBJ databases">
        <authorList>
            <person name="Sun Q."/>
            <person name="Kim S."/>
        </authorList>
    </citation>
    <scope>NUCLEOTIDE SEQUENCE</scope>
    <source>
        <strain evidence="3">KCTC 12870</strain>
    </source>
</reference>
<comment type="caution">
    <text evidence="3">The sequence shown here is derived from an EMBL/GenBank/DDBJ whole genome shotgun (WGS) entry which is preliminary data.</text>
</comment>
<name>A0A8J3GCH1_9BACT</name>
<sequence length="194" mass="21029">MKKIPVLLFLSLFLSACAPKPDAAAGDDGFALLYSITSQQQNVDKLLWIKDPGAATEAWVEQIATFNQAVTKQLEAWRDGGQVSSLTARGLPSAEIEARERATRRTTGELLFSQDVDLRISLILAQLKALGYCADLSYAIGQETSDEAIKTTVANWDTRFKELNAKGMALLENKATTTEATPPATTQSPAPARK</sequence>
<accession>A0A8J3GCH1</accession>
<evidence type="ECO:0000256" key="2">
    <source>
        <dbReference type="SAM" id="SignalP"/>
    </source>
</evidence>
<gene>
    <name evidence="3" type="ORF">GCM10007047_07280</name>
</gene>
<evidence type="ECO:0000256" key="1">
    <source>
        <dbReference type="SAM" id="MobiDB-lite"/>
    </source>
</evidence>
<feature type="signal peptide" evidence="2">
    <location>
        <begin position="1"/>
        <end position="18"/>
    </location>
</feature>
<dbReference type="EMBL" id="BMXG01000003">
    <property type="protein sequence ID" value="GHB94163.1"/>
    <property type="molecule type" value="Genomic_DNA"/>
</dbReference>
<organism evidence="3 4">
    <name type="scientific">Cerasicoccus arenae</name>
    <dbReference type="NCBI Taxonomy" id="424488"/>
    <lineage>
        <taxon>Bacteria</taxon>
        <taxon>Pseudomonadati</taxon>
        <taxon>Verrucomicrobiota</taxon>
        <taxon>Opitutia</taxon>
        <taxon>Puniceicoccales</taxon>
        <taxon>Cerasicoccaceae</taxon>
        <taxon>Cerasicoccus</taxon>
    </lineage>
</organism>
<proteinExistence type="predicted"/>
<evidence type="ECO:0000313" key="4">
    <source>
        <dbReference type="Proteomes" id="UP000642829"/>
    </source>
</evidence>
<dbReference type="RefSeq" id="WP_189511969.1">
    <property type="nucleotide sequence ID" value="NZ_BMXG01000003.1"/>
</dbReference>
<feature type="region of interest" description="Disordered" evidence="1">
    <location>
        <begin position="172"/>
        <end position="194"/>
    </location>
</feature>
<keyword evidence="4" id="KW-1185">Reference proteome</keyword>
<feature type="compositionally biased region" description="Low complexity" evidence="1">
    <location>
        <begin position="175"/>
        <end position="194"/>
    </location>
</feature>